<gene>
    <name evidence="2" type="ORF">B0I36DRAFT_146973</name>
</gene>
<feature type="domain" description="C2H2-type" evidence="1">
    <location>
        <begin position="396"/>
        <end position="417"/>
    </location>
</feature>
<dbReference type="Gene3D" id="1.25.40.10">
    <property type="entry name" value="Tetratricopeptide repeat domain"/>
    <property type="match status" value="1"/>
</dbReference>
<dbReference type="AlphaFoldDB" id="A0A9P8Y2N7"/>
<dbReference type="InterPro" id="IPR002182">
    <property type="entry name" value="NB-ARC"/>
</dbReference>
<sequence>MDTARTRKGLLKRLEEARGLRARAPIAAQFEDCSQAVQRLSGSLMVLDSDSDVHRLARDCAIRLNVWGHGSGASSRALDYSLKECPGIRQHTLNLLNDLNQCVETATSEARLQNRYDAGTANSGYLEDGLPSSALEDDFDLQSDPTSYLEEAIDILRNLFKLLPTLQSPLGENRGFASNRDPFTYTEEEFQQVAMMMFPKMHKTLARRFGHGNWCRRRYIWRLSGGSQGSMAPGPLKQSSSVEISRLERHFRLHSEGINRDNEHSFALESDAGASTIISSPETVLTVLPIGKQDSVTTLTDDSQPSLLQAIPLPPPPVPLPTSKPFSCTYCLSELPLTLSTTHVDDQQWHAHVYRDLKPYICTFGDCFEPRRLYNTRSDWFQHELNFHRSAVEWACSACKTTYATSDAFNEHLRSAHPRLTGPMVQALLQHCKRYKVHSHYDQRCTVCDVMCATIDELETHLAAHQEAYAPATFFNKEVPADAEDNSNMIEEFIQGLPAPPKGQKEDVDDLGLGVLASLNLSPPAHHSESNPLDDGNWLTKSRSFPMGMGAEKDHTADWVERQTSHGAGPAEQGLPKRYENFVGRDADLDNIHAHLHLPGQICSVSGRGGIGKTGLAIEYLHKYKGEYSAVFWIEAETPGVAAESFGSILDNLDPAEKLVANEDARVFQTREYLTKTDRRWLIVFDNVSSWKSIARYVPRNLMRTQGSVLITTRTALFPLVHRYQNQHAIELQPWPPEHGRQFLMTSIHPKLKKHDVHAHEDFPYAEQVLKVVGGLPLAISMIVGYVKVSRTTLADFLEMWEEKEQQNRRKKRNVDIGETDIDSTIDSLWTIGIREVRMNSRRLLDIMSFLDPERIQKALLVGDHQEDYLEWIHVSEALSFKRMIAEILGRRLISVKEGSSGPVYSIHRLLQQKILLDMEDYGFVDAFRKVFRLIRKKFPAADPQQVPGARNWDTCKEYIPHVVTLHRIFLQSKDSLTSLSDPTPVEISSLFYDAGFYLWARQSTSYDGLAFLGTAESILQTAGVNFVPKMQADIHCMMGMLLLNMGVMERREGMHRLKAALDIRQKVYDQAPTMNSDVLLQNAANDYALCLLNEHKFEEAGALFLQCRERYLVWGPEDKNPFENSKYYGNYALVYMWRNQMDLAIQFQKRSIELIERFSGRTNSYWRKVFMLACILMQNDDSQGALNLFMEVLTARLDMLGQHHGETILAVYAVGATYSHMGDPYTAINASTGSNGRSGITRRWQERNTSWLKSTDL</sequence>
<evidence type="ECO:0000259" key="1">
    <source>
        <dbReference type="PROSITE" id="PS00028"/>
    </source>
</evidence>
<reference evidence="2" key="1">
    <citation type="journal article" date="2021" name="Nat. Commun.">
        <title>Genetic determinants of endophytism in the Arabidopsis root mycobiome.</title>
        <authorList>
            <person name="Mesny F."/>
            <person name="Miyauchi S."/>
            <person name="Thiergart T."/>
            <person name="Pickel B."/>
            <person name="Atanasova L."/>
            <person name="Karlsson M."/>
            <person name="Huettel B."/>
            <person name="Barry K.W."/>
            <person name="Haridas S."/>
            <person name="Chen C."/>
            <person name="Bauer D."/>
            <person name="Andreopoulos W."/>
            <person name="Pangilinan J."/>
            <person name="LaButti K."/>
            <person name="Riley R."/>
            <person name="Lipzen A."/>
            <person name="Clum A."/>
            <person name="Drula E."/>
            <person name="Henrissat B."/>
            <person name="Kohler A."/>
            <person name="Grigoriev I.V."/>
            <person name="Martin F.M."/>
            <person name="Hacquard S."/>
        </authorList>
    </citation>
    <scope>NUCLEOTIDE SEQUENCE</scope>
    <source>
        <strain evidence="2">MPI-CAGE-CH-0230</strain>
    </source>
</reference>
<comment type="caution">
    <text evidence="2">The sequence shown here is derived from an EMBL/GenBank/DDBJ whole genome shotgun (WGS) entry which is preliminary data.</text>
</comment>
<dbReference type="GeneID" id="70178008"/>
<dbReference type="Proteomes" id="UP000756346">
    <property type="component" value="Unassembled WGS sequence"/>
</dbReference>
<dbReference type="InterPro" id="IPR027417">
    <property type="entry name" value="P-loop_NTPase"/>
</dbReference>
<accession>A0A9P8Y2N7</accession>
<proteinExistence type="predicted"/>
<dbReference type="Pfam" id="PF00931">
    <property type="entry name" value="NB-ARC"/>
    <property type="match status" value="1"/>
</dbReference>
<dbReference type="InterPro" id="IPR011990">
    <property type="entry name" value="TPR-like_helical_dom_sf"/>
</dbReference>
<dbReference type="GO" id="GO:0043531">
    <property type="term" value="F:ADP binding"/>
    <property type="evidence" value="ECO:0007669"/>
    <property type="project" value="InterPro"/>
</dbReference>
<dbReference type="InterPro" id="IPR056681">
    <property type="entry name" value="DUF7779"/>
</dbReference>
<dbReference type="Gene3D" id="3.40.50.300">
    <property type="entry name" value="P-loop containing nucleotide triphosphate hydrolases"/>
    <property type="match status" value="1"/>
</dbReference>
<keyword evidence="3" id="KW-1185">Reference proteome</keyword>
<evidence type="ECO:0000313" key="3">
    <source>
        <dbReference type="Proteomes" id="UP000756346"/>
    </source>
</evidence>
<dbReference type="PRINTS" id="PR00364">
    <property type="entry name" value="DISEASERSIST"/>
</dbReference>
<dbReference type="PROSITE" id="PS00028">
    <property type="entry name" value="ZINC_FINGER_C2H2_1"/>
    <property type="match status" value="1"/>
</dbReference>
<dbReference type="InterPro" id="IPR013087">
    <property type="entry name" value="Znf_C2H2_type"/>
</dbReference>
<organism evidence="2 3">
    <name type="scientific">Microdochium trichocladiopsis</name>
    <dbReference type="NCBI Taxonomy" id="1682393"/>
    <lineage>
        <taxon>Eukaryota</taxon>
        <taxon>Fungi</taxon>
        <taxon>Dikarya</taxon>
        <taxon>Ascomycota</taxon>
        <taxon>Pezizomycotina</taxon>
        <taxon>Sordariomycetes</taxon>
        <taxon>Xylariomycetidae</taxon>
        <taxon>Xylariales</taxon>
        <taxon>Microdochiaceae</taxon>
        <taxon>Microdochium</taxon>
    </lineage>
</organism>
<dbReference type="OrthoDB" id="6161812at2759"/>
<dbReference type="PANTHER" id="PTHR35391">
    <property type="entry name" value="C2H2-TYPE DOMAIN-CONTAINING PROTEIN-RELATED"/>
    <property type="match status" value="1"/>
</dbReference>
<dbReference type="Pfam" id="PF25000">
    <property type="entry name" value="DUF7779"/>
    <property type="match status" value="1"/>
</dbReference>
<name>A0A9P8Y2N7_9PEZI</name>
<dbReference type="PANTHER" id="PTHR35391:SF5">
    <property type="entry name" value="DUF6590 DOMAIN-CONTAINING PROTEIN"/>
    <property type="match status" value="1"/>
</dbReference>
<dbReference type="SMART" id="SM00355">
    <property type="entry name" value="ZnF_C2H2"/>
    <property type="match status" value="3"/>
</dbReference>
<dbReference type="EMBL" id="JAGTJQ010000007">
    <property type="protein sequence ID" value="KAH7028080.1"/>
    <property type="molecule type" value="Genomic_DNA"/>
</dbReference>
<protein>
    <recommendedName>
        <fullName evidence="1">C2H2-type domain-containing protein</fullName>
    </recommendedName>
</protein>
<dbReference type="RefSeq" id="XP_046010879.1">
    <property type="nucleotide sequence ID" value="XM_046148462.1"/>
</dbReference>
<dbReference type="SUPFAM" id="SSF48452">
    <property type="entry name" value="TPR-like"/>
    <property type="match status" value="1"/>
</dbReference>
<dbReference type="SUPFAM" id="SSF52540">
    <property type="entry name" value="P-loop containing nucleoside triphosphate hydrolases"/>
    <property type="match status" value="1"/>
</dbReference>
<evidence type="ECO:0000313" key="2">
    <source>
        <dbReference type="EMBL" id="KAH7028080.1"/>
    </source>
</evidence>